<evidence type="ECO:0000313" key="11">
    <source>
        <dbReference type="Proteomes" id="UP000242999"/>
    </source>
</evidence>
<evidence type="ECO:0000256" key="1">
    <source>
        <dbReference type="ARBA" id="ARBA00004496"/>
    </source>
</evidence>
<sequence>MVFDEFYVKSLVVTHKDFPRRGYHLRDFTPLLADPKAVHMVLDTLAQRYLDTGVTHVAVLPGKGYLVASMLAYQLNVPIILFQDLGEVPGEVMRERAHGAGGDRTLELAKNTFTEASRVLLIDDVLASGGTLLAASALIRRQQGQIHEVATLIDLPDAGGRQRLADADLATFTLLAYSD</sequence>
<proteinExistence type="inferred from homology"/>
<comment type="subunit">
    <text evidence="3">Homodimer.</text>
</comment>
<evidence type="ECO:0000256" key="6">
    <source>
        <dbReference type="ARBA" id="ARBA00022679"/>
    </source>
</evidence>
<evidence type="ECO:0000256" key="3">
    <source>
        <dbReference type="ARBA" id="ARBA00011738"/>
    </source>
</evidence>
<dbReference type="RefSeq" id="WP_093311060.1">
    <property type="nucleotide sequence ID" value="NZ_FNYH01000010.1"/>
</dbReference>
<dbReference type="Proteomes" id="UP000242999">
    <property type="component" value="Unassembled WGS sequence"/>
</dbReference>
<accession>A0A1H6TFA4</accession>
<comment type="pathway">
    <text evidence="8">Purine metabolism.</text>
</comment>
<keyword evidence="4" id="KW-0963">Cytoplasm</keyword>
<evidence type="ECO:0000256" key="4">
    <source>
        <dbReference type="ARBA" id="ARBA00022490"/>
    </source>
</evidence>
<dbReference type="GO" id="GO:0003999">
    <property type="term" value="F:adenine phosphoribosyltransferase activity"/>
    <property type="evidence" value="ECO:0007669"/>
    <property type="project" value="TreeGrafter"/>
</dbReference>
<keyword evidence="11" id="KW-1185">Reference proteome</keyword>
<dbReference type="SUPFAM" id="SSF53271">
    <property type="entry name" value="PRTase-like"/>
    <property type="match status" value="1"/>
</dbReference>
<keyword evidence="6 10" id="KW-0808">Transferase</keyword>
<gene>
    <name evidence="10" type="ORF">SAMN05421831_11054</name>
</gene>
<protein>
    <submittedName>
        <fullName evidence="10">Adenine phosphoribosyltransferase</fullName>
    </submittedName>
</protein>
<dbReference type="GO" id="GO:0005829">
    <property type="term" value="C:cytosol"/>
    <property type="evidence" value="ECO:0007669"/>
    <property type="project" value="TreeGrafter"/>
</dbReference>
<dbReference type="InterPro" id="IPR050120">
    <property type="entry name" value="Adenine_PRTase"/>
</dbReference>
<dbReference type="CDD" id="cd06223">
    <property type="entry name" value="PRTases_typeI"/>
    <property type="match status" value="1"/>
</dbReference>
<evidence type="ECO:0000256" key="8">
    <source>
        <dbReference type="ARBA" id="ARBA00025704"/>
    </source>
</evidence>
<reference evidence="11" key="1">
    <citation type="submission" date="2016-10" db="EMBL/GenBank/DDBJ databases">
        <authorList>
            <person name="Varghese N."/>
            <person name="Submissions S."/>
        </authorList>
    </citation>
    <scope>NUCLEOTIDE SEQUENCE [LARGE SCALE GENOMIC DNA]</scope>
    <source>
        <strain evidence="11">DSM 7165</strain>
    </source>
</reference>
<dbReference type="NCBIfam" id="NF002636">
    <property type="entry name" value="PRK02304.1-5"/>
    <property type="match status" value="1"/>
</dbReference>
<comment type="similarity">
    <text evidence="2">Belongs to the purine/pyrimidine phosphoribosyltransferase family.</text>
</comment>
<evidence type="ECO:0000259" key="9">
    <source>
        <dbReference type="Pfam" id="PF00156"/>
    </source>
</evidence>
<dbReference type="InterPro" id="IPR000836">
    <property type="entry name" value="PRTase_dom"/>
</dbReference>
<comment type="subcellular location">
    <subcellularLocation>
        <location evidence="1">Cytoplasm</location>
    </subcellularLocation>
</comment>
<evidence type="ECO:0000256" key="2">
    <source>
        <dbReference type="ARBA" id="ARBA00008391"/>
    </source>
</evidence>
<organism evidence="10 11">
    <name type="scientific">Allopseudospirillum japonicum</name>
    <dbReference type="NCBI Taxonomy" id="64971"/>
    <lineage>
        <taxon>Bacteria</taxon>
        <taxon>Pseudomonadati</taxon>
        <taxon>Pseudomonadota</taxon>
        <taxon>Gammaproteobacteria</taxon>
        <taxon>Oceanospirillales</taxon>
        <taxon>Oceanospirillaceae</taxon>
        <taxon>Allopseudospirillum</taxon>
    </lineage>
</organism>
<evidence type="ECO:0000256" key="5">
    <source>
        <dbReference type="ARBA" id="ARBA00022676"/>
    </source>
</evidence>
<dbReference type="Pfam" id="PF00156">
    <property type="entry name" value="Pribosyltran"/>
    <property type="match status" value="1"/>
</dbReference>
<keyword evidence="5 10" id="KW-0328">Glycosyltransferase</keyword>
<evidence type="ECO:0000256" key="7">
    <source>
        <dbReference type="ARBA" id="ARBA00022726"/>
    </source>
</evidence>
<dbReference type="EMBL" id="FNYH01000010">
    <property type="protein sequence ID" value="SEI78729.1"/>
    <property type="molecule type" value="Genomic_DNA"/>
</dbReference>
<feature type="domain" description="Phosphoribosyltransferase" evidence="9">
    <location>
        <begin position="37"/>
        <end position="157"/>
    </location>
</feature>
<dbReference type="PANTHER" id="PTHR11776">
    <property type="entry name" value="ADENINE PHOSPHORIBOSYLTRANSFERASE"/>
    <property type="match status" value="1"/>
</dbReference>
<dbReference type="GO" id="GO:0006166">
    <property type="term" value="P:purine ribonucleoside salvage"/>
    <property type="evidence" value="ECO:0007669"/>
    <property type="project" value="UniProtKB-KW"/>
</dbReference>
<name>A0A1H6TFA4_9GAMM</name>
<dbReference type="AlphaFoldDB" id="A0A1H6TFA4"/>
<keyword evidence="7" id="KW-0660">Purine salvage</keyword>
<dbReference type="OrthoDB" id="9803963at2"/>
<evidence type="ECO:0000313" key="10">
    <source>
        <dbReference type="EMBL" id="SEI78729.1"/>
    </source>
</evidence>
<dbReference type="Gene3D" id="3.40.50.2020">
    <property type="match status" value="1"/>
</dbReference>
<dbReference type="InterPro" id="IPR029057">
    <property type="entry name" value="PRTase-like"/>
</dbReference>
<dbReference type="STRING" id="64971.SAMN05421831_11054"/>
<dbReference type="PANTHER" id="PTHR11776:SF7">
    <property type="entry name" value="PHOSPHORIBOSYLTRANSFERASE DOMAIN-CONTAINING PROTEIN"/>
    <property type="match status" value="1"/>
</dbReference>